<feature type="transmembrane region" description="Helical" evidence="1">
    <location>
        <begin position="21"/>
        <end position="42"/>
    </location>
</feature>
<dbReference type="PANTHER" id="PTHR21666:SF291">
    <property type="entry name" value="STAGE II SPORULATION PROTEIN Q"/>
    <property type="match status" value="1"/>
</dbReference>
<keyword evidence="4" id="KW-1185">Reference proteome</keyword>
<evidence type="ECO:0000256" key="1">
    <source>
        <dbReference type="SAM" id="Phobius"/>
    </source>
</evidence>
<feature type="domain" description="M23ase beta-sheet core" evidence="2">
    <location>
        <begin position="203"/>
        <end position="297"/>
    </location>
</feature>
<sequence>MNILLVSKQSGRSKCLELGGHAFLALVVFAVALPVTGLYAGYRLGTEHGTSQILAQGLEQEIAEQRAQVAEASRTAEENLNALTLRLGQMQAHVIRLDALGQRLTRIGGLDNGEFDFSSLPAQGGPEGDFEQTALSVPDFMSQLDELSQQLESRDRQLTVLETLLMNRNLQAEVHPRGKPIQGGWLSSRFGWRNDPFTGKKDYHKGVDFAGKEGSDVMAVGSGVVTWAGDRYGYGNLVEVTHGNGYVTRYGHCKEITVNVGDTVKKGQLIATMGSTGRSTGPHVHFEVILDSKTVNPSKYLKVAG</sequence>
<dbReference type="Proteomes" id="UP000199648">
    <property type="component" value="Unassembled WGS sequence"/>
</dbReference>
<reference evidence="3 4" key="1">
    <citation type="submission" date="2016-10" db="EMBL/GenBank/DDBJ databases">
        <authorList>
            <person name="de Groot N.N."/>
        </authorList>
    </citation>
    <scope>NUCLEOTIDE SEQUENCE [LARGE SCALE GENOMIC DNA]</scope>
    <source>
        <strain evidence="3 4">HLD2</strain>
    </source>
</reference>
<dbReference type="STRING" id="415747.SAMN03097708_00407"/>
<protein>
    <submittedName>
        <fullName evidence="3">Peptidase family M23</fullName>
    </submittedName>
</protein>
<dbReference type="InterPro" id="IPR016047">
    <property type="entry name" value="M23ase_b-sheet_dom"/>
</dbReference>
<accession>A0A1G5PLP3</accession>
<proteinExistence type="predicted"/>
<dbReference type="Pfam" id="PF01551">
    <property type="entry name" value="Peptidase_M23"/>
    <property type="match status" value="1"/>
</dbReference>
<dbReference type="EMBL" id="FMWD01000001">
    <property type="protein sequence ID" value="SCZ50392.1"/>
    <property type="molecule type" value="Genomic_DNA"/>
</dbReference>
<dbReference type="RefSeq" id="WP_092992067.1">
    <property type="nucleotide sequence ID" value="NZ_FMWD01000001.1"/>
</dbReference>
<dbReference type="InterPro" id="IPR050570">
    <property type="entry name" value="Cell_wall_metabolism_enzyme"/>
</dbReference>
<dbReference type="FunFam" id="2.70.70.10:FF:000006">
    <property type="entry name" value="M23 family peptidase"/>
    <property type="match status" value="1"/>
</dbReference>
<name>A0A1G5PLP3_9GAMM</name>
<dbReference type="PANTHER" id="PTHR21666">
    <property type="entry name" value="PEPTIDASE-RELATED"/>
    <property type="match status" value="1"/>
</dbReference>
<dbReference type="AlphaFoldDB" id="A0A1G5PLP3"/>
<keyword evidence="1" id="KW-0812">Transmembrane</keyword>
<keyword evidence="1" id="KW-0472">Membrane</keyword>
<dbReference type="SUPFAM" id="SSF51261">
    <property type="entry name" value="Duplicated hybrid motif"/>
    <property type="match status" value="1"/>
</dbReference>
<dbReference type="Gene3D" id="2.70.70.10">
    <property type="entry name" value="Glucose Permease (Domain IIA)"/>
    <property type="match status" value="1"/>
</dbReference>
<gene>
    <name evidence="3" type="ORF">SAMN03097708_00407</name>
</gene>
<organism evidence="3 4">
    <name type="scientific">Thiohalomonas denitrificans</name>
    <dbReference type="NCBI Taxonomy" id="415747"/>
    <lineage>
        <taxon>Bacteria</taxon>
        <taxon>Pseudomonadati</taxon>
        <taxon>Pseudomonadota</taxon>
        <taxon>Gammaproteobacteria</taxon>
        <taxon>Thiohalomonadales</taxon>
        <taxon>Thiohalomonadaceae</taxon>
        <taxon>Thiohalomonas</taxon>
    </lineage>
</organism>
<dbReference type="GO" id="GO:0004222">
    <property type="term" value="F:metalloendopeptidase activity"/>
    <property type="evidence" value="ECO:0007669"/>
    <property type="project" value="TreeGrafter"/>
</dbReference>
<dbReference type="CDD" id="cd12797">
    <property type="entry name" value="M23_peptidase"/>
    <property type="match status" value="1"/>
</dbReference>
<keyword evidence="1" id="KW-1133">Transmembrane helix</keyword>
<evidence type="ECO:0000313" key="3">
    <source>
        <dbReference type="EMBL" id="SCZ50392.1"/>
    </source>
</evidence>
<dbReference type="InterPro" id="IPR011055">
    <property type="entry name" value="Dup_hybrid_motif"/>
</dbReference>
<dbReference type="OrthoDB" id="9805070at2"/>
<evidence type="ECO:0000259" key="2">
    <source>
        <dbReference type="Pfam" id="PF01551"/>
    </source>
</evidence>
<evidence type="ECO:0000313" key="4">
    <source>
        <dbReference type="Proteomes" id="UP000199648"/>
    </source>
</evidence>